<dbReference type="VEuPathDB" id="FungiDB:sscle_03g025320"/>
<dbReference type="EMBL" id="CP017816">
    <property type="protein sequence ID" value="APA07762.1"/>
    <property type="molecule type" value="Genomic_DNA"/>
</dbReference>
<organism evidence="2 3">
    <name type="scientific">Sclerotinia sclerotiorum (strain ATCC 18683 / 1980 / Ss-1)</name>
    <name type="common">White mold</name>
    <name type="synonym">Whetzelinia sclerotiorum</name>
    <dbReference type="NCBI Taxonomy" id="665079"/>
    <lineage>
        <taxon>Eukaryota</taxon>
        <taxon>Fungi</taxon>
        <taxon>Dikarya</taxon>
        <taxon>Ascomycota</taxon>
        <taxon>Pezizomycotina</taxon>
        <taxon>Leotiomycetes</taxon>
        <taxon>Helotiales</taxon>
        <taxon>Sclerotiniaceae</taxon>
        <taxon>Sclerotinia</taxon>
    </lineage>
</organism>
<dbReference type="Proteomes" id="UP000177798">
    <property type="component" value="Chromosome 3"/>
</dbReference>
<feature type="region of interest" description="Disordered" evidence="1">
    <location>
        <begin position="32"/>
        <end position="81"/>
    </location>
</feature>
<protein>
    <submittedName>
        <fullName evidence="2">Uncharacterized protein</fullName>
    </submittedName>
</protein>
<proteinExistence type="predicted"/>
<evidence type="ECO:0000256" key="1">
    <source>
        <dbReference type="SAM" id="MobiDB-lite"/>
    </source>
</evidence>
<evidence type="ECO:0000313" key="3">
    <source>
        <dbReference type="Proteomes" id="UP000177798"/>
    </source>
</evidence>
<dbReference type="OrthoDB" id="10405270at2759"/>
<dbReference type="AlphaFoldDB" id="A0A1D9PYY3"/>
<name>A0A1D9PYY3_SCLS1</name>
<sequence length="81" mass="8879">MKKPDANRFGGFGKLDGAYALMGVTDVITVVSQAEGPDRPKSQPESESRDLEAQDNHGKSSSARRIDVRKDWAVHSVHSQK</sequence>
<gene>
    <name evidence="2" type="ORF">sscle_03g025320</name>
</gene>
<accession>A0A1D9PYY3</accession>
<evidence type="ECO:0000313" key="2">
    <source>
        <dbReference type="EMBL" id="APA07762.1"/>
    </source>
</evidence>
<reference evidence="3" key="1">
    <citation type="journal article" date="2017" name="Genome Biol. Evol.">
        <title>The complete genome sequence of the phytopathogenic fungus Sclerotinia sclerotiorum reveals insights into the genome architecture of broad host range pathogens.</title>
        <authorList>
            <person name="Derbyshire M."/>
            <person name="Denton-Giles M."/>
            <person name="Hegedus D."/>
            <person name="Seifbarghy S."/>
            <person name="Rollins J."/>
            <person name="van Kan J."/>
            <person name="Seidl M.F."/>
            <person name="Faino L."/>
            <person name="Mbengue M."/>
            <person name="Navaud O."/>
            <person name="Raffaele S."/>
            <person name="Hammond-Kosack K."/>
            <person name="Heard S."/>
            <person name="Oliver R."/>
        </authorList>
    </citation>
    <scope>NUCLEOTIDE SEQUENCE [LARGE SCALE GENOMIC DNA]</scope>
    <source>
        <strain evidence="3">ATCC 18683 / 1980 / Ss-1</strain>
    </source>
</reference>
<feature type="compositionally biased region" description="Basic and acidic residues" evidence="1">
    <location>
        <begin position="36"/>
        <end position="73"/>
    </location>
</feature>